<evidence type="ECO:0000256" key="1">
    <source>
        <dbReference type="SAM" id="Coils"/>
    </source>
</evidence>
<keyword evidence="4" id="KW-1185">Reference proteome</keyword>
<dbReference type="PANTHER" id="PTHR32114">
    <property type="entry name" value="ABC TRANSPORTER ABCH.3"/>
    <property type="match status" value="1"/>
</dbReference>
<dbReference type="InParanoid" id="A0A517SCP2"/>
<dbReference type="InterPro" id="IPR026866">
    <property type="entry name" value="CR006_AAA"/>
</dbReference>
<feature type="coiled-coil region" evidence="1">
    <location>
        <begin position="360"/>
        <end position="394"/>
    </location>
</feature>
<protein>
    <recommendedName>
        <fullName evidence="2">Protein CR006 P-loop domain-containing protein</fullName>
    </recommendedName>
</protein>
<evidence type="ECO:0000313" key="4">
    <source>
        <dbReference type="Proteomes" id="UP000315700"/>
    </source>
</evidence>
<accession>A0A517SCP2</accession>
<dbReference type="KEGG" id="ccos:Pan44_19230"/>
<keyword evidence="1" id="KW-0175">Coiled coil</keyword>
<dbReference type="InterPro" id="IPR027417">
    <property type="entry name" value="P-loop_NTPase"/>
</dbReference>
<dbReference type="Proteomes" id="UP000315700">
    <property type="component" value="Chromosome"/>
</dbReference>
<feature type="domain" description="Protein CR006 P-loop" evidence="2">
    <location>
        <begin position="10"/>
        <end position="716"/>
    </location>
</feature>
<dbReference type="AlphaFoldDB" id="A0A517SCP2"/>
<feature type="coiled-coil region" evidence="1">
    <location>
        <begin position="93"/>
        <end position="120"/>
    </location>
</feature>
<gene>
    <name evidence="3" type="ORF">Pan44_19230</name>
</gene>
<dbReference type="PANTHER" id="PTHR32114:SF2">
    <property type="entry name" value="ABC TRANSPORTER ABCH.3"/>
    <property type="match status" value="1"/>
</dbReference>
<name>A0A517SCP2_9PLAN</name>
<proteinExistence type="predicted"/>
<evidence type="ECO:0000259" key="2">
    <source>
        <dbReference type="Pfam" id="PF13166"/>
    </source>
</evidence>
<dbReference type="RefSeq" id="WP_145029483.1">
    <property type="nucleotide sequence ID" value="NZ_CP036271.1"/>
</dbReference>
<feature type="coiled-coil region" evidence="1">
    <location>
        <begin position="421"/>
        <end position="455"/>
    </location>
</feature>
<dbReference type="SUPFAM" id="SSF52540">
    <property type="entry name" value="P-loop containing nucleoside triphosphate hydrolases"/>
    <property type="match status" value="1"/>
</dbReference>
<organism evidence="3 4">
    <name type="scientific">Caulifigura coniformis</name>
    <dbReference type="NCBI Taxonomy" id="2527983"/>
    <lineage>
        <taxon>Bacteria</taxon>
        <taxon>Pseudomonadati</taxon>
        <taxon>Planctomycetota</taxon>
        <taxon>Planctomycetia</taxon>
        <taxon>Planctomycetales</taxon>
        <taxon>Planctomycetaceae</taxon>
        <taxon>Caulifigura</taxon>
    </lineage>
</organism>
<dbReference type="EMBL" id="CP036271">
    <property type="protein sequence ID" value="QDT53897.1"/>
    <property type="molecule type" value="Genomic_DNA"/>
</dbReference>
<dbReference type="Gene3D" id="3.40.50.300">
    <property type="entry name" value="P-loop containing nucleotide triphosphate hydrolases"/>
    <property type="match status" value="1"/>
</dbReference>
<reference evidence="3 4" key="1">
    <citation type="submission" date="2019-02" db="EMBL/GenBank/DDBJ databases">
        <title>Deep-cultivation of Planctomycetes and their phenomic and genomic characterization uncovers novel biology.</title>
        <authorList>
            <person name="Wiegand S."/>
            <person name="Jogler M."/>
            <person name="Boedeker C."/>
            <person name="Pinto D."/>
            <person name="Vollmers J."/>
            <person name="Rivas-Marin E."/>
            <person name="Kohn T."/>
            <person name="Peeters S.H."/>
            <person name="Heuer A."/>
            <person name="Rast P."/>
            <person name="Oberbeckmann S."/>
            <person name="Bunk B."/>
            <person name="Jeske O."/>
            <person name="Meyerdierks A."/>
            <person name="Storesund J.E."/>
            <person name="Kallscheuer N."/>
            <person name="Luecker S."/>
            <person name="Lage O.M."/>
            <person name="Pohl T."/>
            <person name="Merkel B.J."/>
            <person name="Hornburger P."/>
            <person name="Mueller R.-W."/>
            <person name="Bruemmer F."/>
            <person name="Labrenz M."/>
            <person name="Spormann A.M."/>
            <person name="Op den Camp H."/>
            <person name="Overmann J."/>
            <person name="Amann R."/>
            <person name="Jetten M.S.M."/>
            <person name="Mascher T."/>
            <person name="Medema M.H."/>
            <person name="Devos D.P."/>
            <person name="Kaster A.-K."/>
            <person name="Ovreas L."/>
            <person name="Rohde M."/>
            <person name="Galperin M.Y."/>
            <person name="Jogler C."/>
        </authorList>
    </citation>
    <scope>NUCLEOTIDE SEQUENCE [LARGE SCALE GENOMIC DNA]</scope>
    <source>
        <strain evidence="3 4">Pan44</strain>
    </source>
</reference>
<evidence type="ECO:0000313" key="3">
    <source>
        <dbReference type="EMBL" id="QDT53897.1"/>
    </source>
</evidence>
<sequence>MIESITLVEVASYGTTAEVMSDLRELNYVFGTNGCGKTTIGRVIADRASHASCPIAWKGNAPLETLVYNRDFVERSFSQSAELKGVFTLGEQNIETLQKIKDLAAEVDALTKKLEKLGESLGGADGAGGKTGELDVHETAIRDQCWLQKQKHDKTLQGAFVGVRDKKESFKARVLQERSNTKGKVVDLATLEKRASTVFGEAPTAEAVLPMLDGAALAAHESAAILKKRVIGKADVDIAAMIKKLGNSDWVREGRTFLDQNEQKCPFCQQQVSATFEKSLAEYFDEAFEKDSKAIESLCIAYKSDAARLQQEVAALISAPSRFLDVEKLKLEKQILDSTLTINLQRLDGKRKEPSTPVILDSLQNVVAAMIALINDANKQIASHNLTVKNLSAEKAQLTHDVWKFVVTELQADLTAYDSKKSAVQKAIDGIRAQIEAAKKEKAKKEADIRSLEKTTTSVQPTIDAINALLGSFGFSGFSLKASSGNSYKLVRADGSDAKATLSEGEKTFVTFLYFYHLLKGSDSQSGITRDRVVVFDDPVSSLDSDVLFIVGSLIKGLFDEVRNKTGHIKQIFVLTHNVYFHKEVTFNPNRRNRDAMKEETFWVVRKADTFSKIERHLSNPIKTSYELLWGEVRSENRSRLTIQNTLRRILENYFKILGGINPDHICDMFQGKERLICKSLFSWVNDGSHYAHDDLYVSIDESMVQTYLNVFREIFVKAKHEAHFNMMMGLSA</sequence>
<dbReference type="OrthoDB" id="9795565at2"/>
<dbReference type="Pfam" id="PF13166">
    <property type="entry name" value="AAA_13"/>
    <property type="match status" value="1"/>
</dbReference>